<reference evidence="3" key="1">
    <citation type="submission" date="2016-04" db="EMBL/GenBank/DDBJ databases">
        <title>Cephalotus genome sequencing.</title>
        <authorList>
            <person name="Fukushima K."/>
            <person name="Hasebe M."/>
            <person name="Fang X."/>
        </authorList>
    </citation>
    <scope>NUCLEOTIDE SEQUENCE [LARGE SCALE GENOMIC DNA]</scope>
    <source>
        <strain evidence="3">cv. St1</strain>
    </source>
</reference>
<dbReference type="InParanoid" id="A0A1Q3BIX6"/>
<dbReference type="PANTHER" id="PTHR46354">
    <property type="entry name" value="DOG1 DOMAIN-CONTAINING PROTEIN"/>
    <property type="match status" value="1"/>
</dbReference>
<dbReference type="AlphaFoldDB" id="A0A1Q3BIX6"/>
<dbReference type="Pfam" id="PF14144">
    <property type="entry name" value="DOG1"/>
    <property type="match status" value="1"/>
</dbReference>
<dbReference type="GO" id="GO:0043565">
    <property type="term" value="F:sequence-specific DNA binding"/>
    <property type="evidence" value="ECO:0007669"/>
    <property type="project" value="InterPro"/>
</dbReference>
<evidence type="ECO:0000313" key="3">
    <source>
        <dbReference type="Proteomes" id="UP000187406"/>
    </source>
</evidence>
<proteinExistence type="predicted"/>
<dbReference type="STRING" id="3775.A0A1Q3BIX6"/>
<comment type="caution">
    <text evidence="2">The sequence shown here is derived from an EMBL/GenBank/DDBJ whole genome shotgun (WGS) entry which is preliminary data.</text>
</comment>
<protein>
    <submittedName>
        <fullName evidence="2">DOG1 domain-containing protein</fullName>
    </submittedName>
</protein>
<dbReference type="InterPro" id="IPR051886">
    <property type="entry name" value="Seed_Dev/Stress_Resp_Reg"/>
</dbReference>
<gene>
    <name evidence="2" type="ORF">CFOL_v3_11470</name>
</gene>
<keyword evidence="3" id="KW-1185">Reference proteome</keyword>
<dbReference type="PANTHER" id="PTHR46354:SF7">
    <property type="entry name" value="PROTEIN DOG1-LIKE 1"/>
    <property type="match status" value="1"/>
</dbReference>
<dbReference type="FunCoup" id="A0A1Q3BIX6">
    <property type="interactions" value="56"/>
</dbReference>
<feature type="domain" description="DOG1" evidence="1">
    <location>
        <begin position="6"/>
        <end position="248"/>
    </location>
</feature>
<dbReference type="OrthoDB" id="1897224at2759"/>
<sequence>MAGNDHNDSKCCFQEWMSLQEQDLGELVESLTLRANNNVSDEEESLNQLTEKSIKYFQEYIDKRTELAHKDVSSLFVPTWCSTLENSLLWIAGCKPSAFVRLVYALCGSQIESRITEFLQGVRRGNLGELTSRQLVMIDNLHGKIIEGEEILTTQLASLQEHIVDQPIAVLSKGLSKVGEANGEVEQALDQHEKGMVISILKEADKLRLGTHTELIDILTPVQAVDFLATSKKLHLNLHQWGKIRDNKHGRDI</sequence>
<evidence type="ECO:0000313" key="2">
    <source>
        <dbReference type="EMBL" id="GAV67967.1"/>
    </source>
</evidence>
<dbReference type="EMBL" id="BDDD01000597">
    <property type="protein sequence ID" value="GAV67967.1"/>
    <property type="molecule type" value="Genomic_DNA"/>
</dbReference>
<dbReference type="PROSITE" id="PS51806">
    <property type="entry name" value="DOG1"/>
    <property type="match status" value="1"/>
</dbReference>
<evidence type="ECO:0000259" key="1">
    <source>
        <dbReference type="PROSITE" id="PS51806"/>
    </source>
</evidence>
<accession>A0A1Q3BIX6</accession>
<organism evidence="2 3">
    <name type="scientific">Cephalotus follicularis</name>
    <name type="common">Albany pitcher plant</name>
    <dbReference type="NCBI Taxonomy" id="3775"/>
    <lineage>
        <taxon>Eukaryota</taxon>
        <taxon>Viridiplantae</taxon>
        <taxon>Streptophyta</taxon>
        <taxon>Embryophyta</taxon>
        <taxon>Tracheophyta</taxon>
        <taxon>Spermatophyta</taxon>
        <taxon>Magnoliopsida</taxon>
        <taxon>eudicotyledons</taxon>
        <taxon>Gunneridae</taxon>
        <taxon>Pentapetalae</taxon>
        <taxon>rosids</taxon>
        <taxon>fabids</taxon>
        <taxon>Oxalidales</taxon>
        <taxon>Cephalotaceae</taxon>
        <taxon>Cephalotus</taxon>
    </lineage>
</organism>
<name>A0A1Q3BIX6_CEPFO</name>
<dbReference type="GO" id="GO:0006351">
    <property type="term" value="P:DNA-templated transcription"/>
    <property type="evidence" value="ECO:0007669"/>
    <property type="project" value="InterPro"/>
</dbReference>
<dbReference type="Proteomes" id="UP000187406">
    <property type="component" value="Unassembled WGS sequence"/>
</dbReference>
<dbReference type="InterPro" id="IPR025422">
    <property type="entry name" value="TGA_domain"/>
</dbReference>